<dbReference type="PANTHER" id="PTHR43639">
    <property type="entry name" value="OXIDOREDUCTASE, SHORT-CHAIN DEHYDROGENASE/REDUCTASE FAMILY (AFU_ORTHOLOGUE AFUA_5G02870)"/>
    <property type="match status" value="1"/>
</dbReference>
<dbReference type="Proteomes" id="UP001174909">
    <property type="component" value="Unassembled WGS sequence"/>
</dbReference>
<dbReference type="Gene3D" id="3.40.50.720">
    <property type="entry name" value="NAD(P)-binding Rossmann-like Domain"/>
    <property type="match status" value="1"/>
</dbReference>
<dbReference type="CDD" id="cd05233">
    <property type="entry name" value="SDR_c"/>
    <property type="match status" value="1"/>
</dbReference>
<keyword evidence="2" id="KW-0560">Oxidoreductase</keyword>
<gene>
    <name evidence="3" type="ORF">GBAR_LOCUS30945</name>
</gene>
<dbReference type="PANTHER" id="PTHR43639:SF1">
    <property type="entry name" value="SHORT-CHAIN DEHYDROGENASE_REDUCTASE FAMILY PROTEIN"/>
    <property type="match status" value="1"/>
</dbReference>
<dbReference type="PRINTS" id="PR00081">
    <property type="entry name" value="GDHRDH"/>
</dbReference>
<dbReference type="InterPro" id="IPR002347">
    <property type="entry name" value="SDR_fam"/>
</dbReference>
<dbReference type="EMBL" id="CASHTH010004401">
    <property type="protein sequence ID" value="CAI8056833.1"/>
    <property type="molecule type" value="Genomic_DNA"/>
</dbReference>
<comment type="caution">
    <text evidence="3">The sequence shown here is derived from an EMBL/GenBank/DDBJ whole genome shotgun (WGS) entry which is preliminary data.</text>
</comment>
<comment type="similarity">
    <text evidence="1">Belongs to the short-chain dehydrogenases/reductases (SDR) family.</text>
</comment>
<evidence type="ECO:0000313" key="4">
    <source>
        <dbReference type="Proteomes" id="UP001174909"/>
    </source>
</evidence>
<evidence type="ECO:0000256" key="1">
    <source>
        <dbReference type="ARBA" id="ARBA00006484"/>
    </source>
</evidence>
<dbReference type="SUPFAM" id="SSF51735">
    <property type="entry name" value="NAD(P)-binding Rossmann-fold domains"/>
    <property type="match status" value="1"/>
</dbReference>
<evidence type="ECO:0000313" key="3">
    <source>
        <dbReference type="EMBL" id="CAI8056833.1"/>
    </source>
</evidence>
<proteinExistence type="inferred from homology"/>
<dbReference type="InterPro" id="IPR036291">
    <property type="entry name" value="NAD(P)-bd_dom_sf"/>
</dbReference>
<name>A0AA35TYH3_GEOBA</name>
<dbReference type="PRINTS" id="PR00080">
    <property type="entry name" value="SDRFAMILY"/>
</dbReference>
<keyword evidence="4" id="KW-1185">Reference proteome</keyword>
<sequence>MPGIIREAMVKLDGSVIIVTGSSNGLGAATARVAASKGARVVINYTKSETDAKETVQACKDLGGDAVLCQGNVAEDADCRRMASVALEQWGRIDGLVNNAGSSVFASATDLESLSGEDFLNIYAVNVVGAYQMIRAVTPTLRAQGAGSIVNVSSISAITGGGSSIAYAASKSA</sequence>
<organism evidence="3 4">
    <name type="scientific">Geodia barretti</name>
    <name type="common">Barrett's horny sponge</name>
    <dbReference type="NCBI Taxonomy" id="519541"/>
    <lineage>
        <taxon>Eukaryota</taxon>
        <taxon>Metazoa</taxon>
        <taxon>Porifera</taxon>
        <taxon>Demospongiae</taxon>
        <taxon>Heteroscleromorpha</taxon>
        <taxon>Tetractinellida</taxon>
        <taxon>Astrophorina</taxon>
        <taxon>Geodiidae</taxon>
        <taxon>Geodia</taxon>
    </lineage>
</organism>
<protein>
    <submittedName>
        <fullName evidence="3">Granaticin polyketide synthase putative ketoacyl reductase 2</fullName>
    </submittedName>
</protein>
<dbReference type="GO" id="GO:0016491">
    <property type="term" value="F:oxidoreductase activity"/>
    <property type="evidence" value="ECO:0007669"/>
    <property type="project" value="UniProtKB-KW"/>
</dbReference>
<accession>A0AA35TYH3</accession>
<dbReference type="AlphaFoldDB" id="A0AA35TYH3"/>
<reference evidence="3" key="1">
    <citation type="submission" date="2023-03" db="EMBL/GenBank/DDBJ databases">
        <authorList>
            <person name="Steffen K."/>
            <person name="Cardenas P."/>
        </authorList>
    </citation>
    <scope>NUCLEOTIDE SEQUENCE</scope>
</reference>
<dbReference type="Pfam" id="PF00106">
    <property type="entry name" value="adh_short"/>
    <property type="match status" value="1"/>
</dbReference>
<evidence type="ECO:0000256" key="2">
    <source>
        <dbReference type="ARBA" id="ARBA00023002"/>
    </source>
</evidence>